<evidence type="ECO:0008006" key="3">
    <source>
        <dbReference type="Google" id="ProtNLM"/>
    </source>
</evidence>
<proteinExistence type="predicted"/>
<gene>
    <name evidence="1" type="ORF">GCM10010832_03160</name>
</gene>
<accession>A0ABQ1SBY9</accession>
<comment type="caution">
    <text evidence="1">The sequence shown here is derived from an EMBL/GenBank/DDBJ whole genome shotgun (WGS) entry which is preliminary data.</text>
</comment>
<dbReference type="InterPro" id="IPR045944">
    <property type="entry name" value="DUF6364"/>
</dbReference>
<reference evidence="2" key="1">
    <citation type="journal article" date="2019" name="Int. J. Syst. Evol. Microbiol.">
        <title>The Global Catalogue of Microorganisms (GCM) 10K type strain sequencing project: providing services to taxonomists for standard genome sequencing and annotation.</title>
        <authorList>
            <consortium name="The Broad Institute Genomics Platform"/>
            <consortium name="The Broad Institute Genome Sequencing Center for Infectious Disease"/>
            <person name="Wu L."/>
            <person name="Ma J."/>
        </authorList>
    </citation>
    <scope>NUCLEOTIDE SEQUENCE [LARGE SCALE GENOMIC DNA]</scope>
    <source>
        <strain evidence="2">CGMCC 1.12931</strain>
    </source>
</reference>
<name>A0ABQ1SBY9_9FLAO</name>
<dbReference type="Pfam" id="PF19891">
    <property type="entry name" value="DUF6364"/>
    <property type="match status" value="1"/>
</dbReference>
<protein>
    <recommendedName>
        <fullName evidence="3">Antitoxin</fullName>
    </recommendedName>
</protein>
<dbReference type="RefSeq" id="WP_188457322.1">
    <property type="nucleotide sequence ID" value="NZ_BMGM01000001.1"/>
</dbReference>
<dbReference type="EMBL" id="BMGM01000001">
    <property type="protein sequence ID" value="GGE25787.1"/>
    <property type="molecule type" value="Genomic_DNA"/>
</dbReference>
<organism evidence="1 2">
    <name type="scientific">Psychroflexus planctonicus</name>
    <dbReference type="NCBI Taxonomy" id="1526575"/>
    <lineage>
        <taxon>Bacteria</taxon>
        <taxon>Pseudomonadati</taxon>
        <taxon>Bacteroidota</taxon>
        <taxon>Flavobacteriia</taxon>
        <taxon>Flavobacteriales</taxon>
        <taxon>Flavobacteriaceae</taxon>
        <taxon>Psychroflexus</taxon>
    </lineage>
</organism>
<keyword evidence="2" id="KW-1185">Reference proteome</keyword>
<sequence length="84" mass="9935">MNTKLTLSIEQEVIQQAKKYAKAQNRSLSDLIENYLKQLTAVENITEEKKKLKPIVKSLKGSFKMPENMDYKKELRKRVEEKYD</sequence>
<dbReference type="Proteomes" id="UP000599179">
    <property type="component" value="Unassembled WGS sequence"/>
</dbReference>
<evidence type="ECO:0000313" key="2">
    <source>
        <dbReference type="Proteomes" id="UP000599179"/>
    </source>
</evidence>
<evidence type="ECO:0000313" key="1">
    <source>
        <dbReference type="EMBL" id="GGE25787.1"/>
    </source>
</evidence>